<dbReference type="Pfam" id="PF10545">
    <property type="entry name" value="MADF_DNA_bdg"/>
    <property type="match status" value="1"/>
</dbReference>
<dbReference type="InterPro" id="IPR039353">
    <property type="entry name" value="TF_Adf1"/>
</dbReference>
<keyword evidence="4" id="KW-1185">Reference proteome</keyword>
<dbReference type="GO" id="GO:0005667">
    <property type="term" value="C:transcription regulator complex"/>
    <property type="evidence" value="ECO:0007669"/>
    <property type="project" value="TreeGrafter"/>
</dbReference>
<accession>A0A9P0CJ68</accession>
<dbReference type="OrthoDB" id="10262320at2759"/>
<dbReference type="SMART" id="SM00595">
    <property type="entry name" value="MADF"/>
    <property type="match status" value="1"/>
</dbReference>
<evidence type="ECO:0000259" key="2">
    <source>
        <dbReference type="PROSITE" id="PS51029"/>
    </source>
</evidence>
<protein>
    <recommendedName>
        <fullName evidence="2">MADF domain-containing protein</fullName>
    </recommendedName>
</protein>
<evidence type="ECO:0000256" key="1">
    <source>
        <dbReference type="SAM" id="MobiDB-lite"/>
    </source>
</evidence>
<dbReference type="InterPro" id="IPR006578">
    <property type="entry name" value="MADF-dom"/>
</dbReference>
<reference evidence="3" key="1">
    <citation type="submission" date="2022-01" db="EMBL/GenBank/DDBJ databases">
        <authorList>
            <person name="King R."/>
        </authorList>
    </citation>
    <scope>NUCLEOTIDE SEQUENCE</scope>
</reference>
<evidence type="ECO:0000313" key="3">
    <source>
        <dbReference type="EMBL" id="CAH1099632.1"/>
    </source>
</evidence>
<evidence type="ECO:0000313" key="4">
    <source>
        <dbReference type="Proteomes" id="UP001153636"/>
    </source>
</evidence>
<proteinExistence type="predicted"/>
<dbReference type="GO" id="GO:0006357">
    <property type="term" value="P:regulation of transcription by RNA polymerase II"/>
    <property type="evidence" value="ECO:0007669"/>
    <property type="project" value="TreeGrafter"/>
</dbReference>
<name>A0A9P0CJ68_9CUCU</name>
<dbReference type="Proteomes" id="UP001153636">
    <property type="component" value="Chromosome 1"/>
</dbReference>
<feature type="domain" description="MADF" evidence="2">
    <location>
        <begin position="6"/>
        <end position="94"/>
    </location>
</feature>
<dbReference type="PROSITE" id="PS51029">
    <property type="entry name" value="MADF"/>
    <property type="match status" value="1"/>
</dbReference>
<dbReference type="GO" id="GO:0005634">
    <property type="term" value="C:nucleus"/>
    <property type="evidence" value="ECO:0007669"/>
    <property type="project" value="TreeGrafter"/>
</dbReference>
<dbReference type="EMBL" id="OV651813">
    <property type="protein sequence ID" value="CAH1099632.1"/>
    <property type="molecule type" value="Genomic_DNA"/>
</dbReference>
<dbReference type="AlphaFoldDB" id="A0A9P0CJ68"/>
<sequence length="251" mass="29224">MIDDEKLIELVRQYPELYDINHKKYLDTAFKIKIWTSIGVDMKSDGPSVKTRWNNMRDTYRKSLRKLSNSNVSIKKSKQYKYSDKLSFMKDYFEEKKNRSSIGQLDEADYNFDDLPEITDDCNDDEFELNLMDYQPNDDSQSQKSEKSSSKRKRNNTTTEMVMKYILNKEASQTTTSIHPVDAFLSGIAPTLKTLNPYLLNLAKTEIFATVQKYELKMLQYQQHEFDPIALDGATGASLESEEANFMKTEK</sequence>
<feature type="region of interest" description="Disordered" evidence="1">
    <location>
        <begin position="133"/>
        <end position="155"/>
    </location>
</feature>
<dbReference type="PANTHER" id="PTHR12243">
    <property type="entry name" value="MADF DOMAIN TRANSCRIPTION FACTOR"/>
    <property type="match status" value="1"/>
</dbReference>
<dbReference type="PANTHER" id="PTHR12243:SF67">
    <property type="entry name" value="COREPRESSOR OF PANGOLIN, ISOFORM A-RELATED"/>
    <property type="match status" value="1"/>
</dbReference>
<gene>
    <name evidence="3" type="ORF">PSYICH_LOCUS798</name>
</gene>
<organism evidence="3 4">
    <name type="scientific">Psylliodes chrysocephalus</name>
    <dbReference type="NCBI Taxonomy" id="3402493"/>
    <lineage>
        <taxon>Eukaryota</taxon>
        <taxon>Metazoa</taxon>
        <taxon>Ecdysozoa</taxon>
        <taxon>Arthropoda</taxon>
        <taxon>Hexapoda</taxon>
        <taxon>Insecta</taxon>
        <taxon>Pterygota</taxon>
        <taxon>Neoptera</taxon>
        <taxon>Endopterygota</taxon>
        <taxon>Coleoptera</taxon>
        <taxon>Polyphaga</taxon>
        <taxon>Cucujiformia</taxon>
        <taxon>Chrysomeloidea</taxon>
        <taxon>Chrysomelidae</taxon>
        <taxon>Galerucinae</taxon>
        <taxon>Alticini</taxon>
        <taxon>Psylliodes</taxon>
    </lineage>
</organism>